<dbReference type="OrthoDB" id="67979at2"/>
<dbReference type="AlphaFoldDB" id="K8NXI7"/>
<dbReference type="InterPro" id="IPR002104">
    <property type="entry name" value="Integrase_catalytic"/>
</dbReference>
<dbReference type="Proteomes" id="UP000001095">
    <property type="component" value="Unassembled WGS sequence"/>
</dbReference>
<dbReference type="HOGENOM" id="CLU_027562_29_0_5"/>
<evidence type="ECO:0000313" key="5">
    <source>
        <dbReference type="Proteomes" id="UP000001095"/>
    </source>
</evidence>
<comment type="caution">
    <text evidence="4">The sequence shown here is derived from an EMBL/GenBank/DDBJ whole genome shotgun (WGS) entry which is preliminary data.</text>
</comment>
<protein>
    <recommendedName>
        <fullName evidence="3">Tyr recombinase domain-containing protein</fullName>
    </recommendedName>
</protein>
<dbReference type="PANTHER" id="PTHR30349">
    <property type="entry name" value="PHAGE INTEGRASE-RELATED"/>
    <property type="match status" value="1"/>
</dbReference>
<dbReference type="SUPFAM" id="SSF56349">
    <property type="entry name" value="DNA breaking-rejoining enzymes"/>
    <property type="match status" value="1"/>
</dbReference>
<name>K8NXI7_9BRAD</name>
<accession>K8NXI7</accession>
<evidence type="ECO:0000256" key="2">
    <source>
        <dbReference type="ARBA" id="ARBA00023172"/>
    </source>
</evidence>
<evidence type="ECO:0000259" key="3">
    <source>
        <dbReference type="PROSITE" id="PS51898"/>
    </source>
</evidence>
<dbReference type="PANTHER" id="PTHR30349:SF64">
    <property type="entry name" value="PROPHAGE INTEGRASE INTD-RELATED"/>
    <property type="match status" value="1"/>
</dbReference>
<dbReference type="InterPro" id="IPR013762">
    <property type="entry name" value="Integrase-like_cat_sf"/>
</dbReference>
<dbReference type="GO" id="GO:0015074">
    <property type="term" value="P:DNA integration"/>
    <property type="evidence" value="ECO:0007669"/>
    <property type="project" value="UniProtKB-KW"/>
</dbReference>
<evidence type="ECO:0000256" key="1">
    <source>
        <dbReference type="ARBA" id="ARBA00022908"/>
    </source>
</evidence>
<dbReference type="EMBL" id="AGWY01000012">
    <property type="protein sequence ID" value="EKS33886.1"/>
    <property type="molecule type" value="Genomic_DNA"/>
</dbReference>
<organism evidence="4 5">
    <name type="scientific">Afipia clevelandensis ATCC 49720</name>
    <dbReference type="NCBI Taxonomy" id="883079"/>
    <lineage>
        <taxon>Bacteria</taxon>
        <taxon>Pseudomonadati</taxon>
        <taxon>Pseudomonadota</taxon>
        <taxon>Alphaproteobacteria</taxon>
        <taxon>Hyphomicrobiales</taxon>
        <taxon>Nitrobacteraceae</taxon>
        <taxon>Afipia</taxon>
    </lineage>
</organism>
<dbReference type="InterPro" id="IPR011010">
    <property type="entry name" value="DNA_brk_join_enz"/>
</dbReference>
<dbReference type="Pfam" id="PF00589">
    <property type="entry name" value="Phage_integrase"/>
    <property type="match status" value="1"/>
</dbReference>
<sequence>MPCIGILNDIIEQACTIACDWVWFCILINGQEQTVSLGKQAKPLSKGQIEAVLGYLAKTRHPIRNRLIFLLSIKAGLRAREIAFITWRMVTDAQGEIGQAVVLQDHASKGRSGRIIPLNEELRRALVDWRQVIAPTPDGRVVRTERLDQTSPQVIVNMFARWYEHIGFNGCSSHSGRRTFITNAARKISLVGGSLRDVQMLAGHSSLRVTQRYIDGEEDAQRKIVELV</sequence>
<dbReference type="GO" id="GO:0006310">
    <property type="term" value="P:DNA recombination"/>
    <property type="evidence" value="ECO:0007669"/>
    <property type="project" value="UniProtKB-KW"/>
</dbReference>
<reference evidence="4 5" key="1">
    <citation type="submission" date="2012-04" db="EMBL/GenBank/DDBJ databases">
        <title>The Genome Sequence of Afipia clevelandensis ATCC 49720.</title>
        <authorList>
            <consortium name="The Broad Institute Genome Sequencing Platform"/>
            <person name="Earl A."/>
            <person name="Ward D."/>
            <person name="Feldgarden M."/>
            <person name="Gevers D."/>
            <person name="Huys G."/>
            <person name="Walker B."/>
            <person name="Young S.K."/>
            <person name="Zeng Q."/>
            <person name="Gargeya S."/>
            <person name="Fitzgerald M."/>
            <person name="Haas B."/>
            <person name="Abouelleil A."/>
            <person name="Alvarado L."/>
            <person name="Arachchi H.M."/>
            <person name="Berlin A."/>
            <person name="Chapman S.B."/>
            <person name="Goldberg J."/>
            <person name="Griggs A."/>
            <person name="Gujja S."/>
            <person name="Hansen M."/>
            <person name="Howarth C."/>
            <person name="Imamovic A."/>
            <person name="Larimer J."/>
            <person name="McCowen C."/>
            <person name="Montmayeur A."/>
            <person name="Murphy C."/>
            <person name="Neiman D."/>
            <person name="Pearson M."/>
            <person name="Priest M."/>
            <person name="Roberts A."/>
            <person name="Saif S."/>
            <person name="Shea T."/>
            <person name="Sisk P."/>
            <person name="Sykes S."/>
            <person name="Wortman J."/>
            <person name="Nusbaum C."/>
            <person name="Birren B."/>
        </authorList>
    </citation>
    <scope>NUCLEOTIDE SEQUENCE [LARGE SCALE GENOMIC DNA]</scope>
    <source>
        <strain evidence="4 5">ATCC 49720</strain>
    </source>
</reference>
<dbReference type="CDD" id="cd00397">
    <property type="entry name" value="DNA_BRE_C"/>
    <property type="match status" value="1"/>
</dbReference>
<keyword evidence="5" id="KW-1185">Reference proteome</keyword>
<proteinExistence type="predicted"/>
<dbReference type="Gene3D" id="1.10.443.10">
    <property type="entry name" value="Intergrase catalytic core"/>
    <property type="match status" value="1"/>
</dbReference>
<dbReference type="GO" id="GO:0003677">
    <property type="term" value="F:DNA binding"/>
    <property type="evidence" value="ECO:0007669"/>
    <property type="project" value="InterPro"/>
</dbReference>
<evidence type="ECO:0000313" key="4">
    <source>
        <dbReference type="EMBL" id="EKS33886.1"/>
    </source>
</evidence>
<dbReference type="InterPro" id="IPR050090">
    <property type="entry name" value="Tyrosine_recombinase_XerCD"/>
</dbReference>
<keyword evidence="2" id="KW-0233">DNA recombination</keyword>
<gene>
    <name evidence="4" type="ORF">HMPREF9696_03006</name>
</gene>
<feature type="domain" description="Tyr recombinase" evidence="3">
    <location>
        <begin position="39"/>
        <end position="226"/>
    </location>
</feature>
<keyword evidence="1" id="KW-0229">DNA integration</keyword>
<dbReference type="PROSITE" id="PS51898">
    <property type="entry name" value="TYR_RECOMBINASE"/>
    <property type="match status" value="1"/>
</dbReference>